<feature type="compositionally biased region" description="Acidic residues" evidence="18">
    <location>
        <begin position="1269"/>
        <end position="1279"/>
    </location>
</feature>
<evidence type="ECO:0000256" key="12">
    <source>
        <dbReference type="ARBA" id="ARBA00023273"/>
    </source>
</evidence>
<feature type="signal peptide" evidence="20">
    <location>
        <begin position="1"/>
        <end position="21"/>
    </location>
</feature>
<evidence type="ECO:0000256" key="2">
    <source>
        <dbReference type="ARBA" id="ARBA00004504"/>
    </source>
</evidence>
<feature type="compositionally biased region" description="Basic and acidic residues" evidence="18">
    <location>
        <begin position="839"/>
        <end position="887"/>
    </location>
</feature>
<dbReference type="PANTHER" id="PTHR12199">
    <property type="entry name" value="INTERPHOTORECEPTOR MATRIX PROTEOGLYCAN"/>
    <property type="match status" value="1"/>
</dbReference>
<evidence type="ECO:0000256" key="14">
    <source>
        <dbReference type="ARBA" id="ARBA00040753"/>
    </source>
</evidence>
<feature type="compositionally biased region" description="Acidic residues" evidence="18">
    <location>
        <begin position="995"/>
        <end position="1004"/>
    </location>
</feature>
<evidence type="ECO:0000256" key="20">
    <source>
        <dbReference type="SAM" id="SignalP"/>
    </source>
</evidence>
<evidence type="ECO:0000256" key="19">
    <source>
        <dbReference type="SAM" id="Phobius"/>
    </source>
</evidence>
<feature type="compositionally biased region" description="Basic and acidic residues" evidence="18">
    <location>
        <begin position="1092"/>
        <end position="1112"/>
    </location>
</feature>
<feature type="compositionally biased region" description="Acidic residues" evidence="18">
    <location>
        <begin position="1294"/>
        <end position="1309"/>
    </location>
</feature>
<keyword evidence="19" id="KW-0472">Membrane</keyword>
<dbReference type="GO" id="GO:0008201">
    <property type="term" value="F:heparin binding"/>
    <property type="evidence" value="ECO:0007669"/>
    <property type="project" value="UniProtKB-KW"/>
</dbReference>
<evidence type="ECO:0000259" key="22">
    <source>
        <dbReference type="PROSITE" id="PS50026"/>
    </source>
</evidence>
<comment type="caution">
    <text evidence="17">Lacks conserved residue(s) required for the propagation of feature annotation.</text>
</comment>
<feature type="compositionally biased region" description="Acidic residues" evidence="18">
    <location>
        <begin position="579"/>
        <end position="588"/>
    </location>
</feature>
<evidence type="ECO:0000256" key="1">
    <source>
        <dbReference type="ARBA" id="ARBA00004437"/>
    </source>
</evidence>
<feature type="compositionally biased region" description="Basic and acidic residues" evidence="18">
    <location>
        <begin position="180"/>
        <end position="208"/>
    </location>
</feature>
<name>A0A8T2MP37_ASTMX</name>
<gene>
    <name evidence="23" type="primary">IMPG1</name>
    <name evidence="23" type="ORF">AMEX_G1114</name>
</gene>
<feature type="compositionally biased region" description="Basic and acidic residues" evidence="18">
    <location>
        <begin position="744"/>
        <end position="782"/>
    </location>
</feature>
<feature type="compositionally biased region" description="Acidic residues" evidence="18">
    <location>
        <begin position="1375"/>
        <end position="1391"/>
    </location>
</feature>
<keyword evidence="4" id="KW-0964">Secreted</keyword>
<feature type="region of interest" description="Disordered" evidence="18">
    <location>
        <begin position="646"/>
        <end position="801"/>
    </location>
</feature>
<evidence type="ECO:0000313" key="23">
    <source>
        <dbReference type="EMBL" id="KAG9282451.1"/>
    </source>
</evidence>
<dbReference type="EMBL" id="JAICCE010000001">
    <property type="protein sequence ID" value="KAG9282451.1"/>
    <property type="molecule type" value="Genomic_DNA"/>
</dbReference>
<feature type="chain" id="PRO_5035891741" description="Interphotoreceptor matrix proteoglycan 1" evidence="20">
    <location>
        <begin position="22"/>
        <end position="1733"/>
    </location>
</feature>
<keyword evidence="12" id="KW-0966">Cell projection</keyword>
<evidence type="ECO:0000256" key="5">
    <source>
        <dbReference type="ARBA" id="ARBA00022530"/>
    </source>
</evidence>
<feature type="domain" description="EGF-like" evidence="22">
    <location>
        <begin position="1608"/>
        <end position="1650"/>
    </location>
</feature>
<evidence type="ECO:0000256" key="8">
    <source>
        <dbReference type="ARBA" id="ARBA00022737"/>
    </source>
</evidence>
<keyword evidence="19" id="KW-0812">Transmembrane</keyword>
<comment type="caution">
    <text evidence="23">The sequence shown here is derived from an EMBL/GenBank/DDBJ whole genome shotgun (WGS) entry which is preliminary data.</text>
</comment>
<feature type="compositionally biased region" description="Basic and acidic residues" evidence="18">
    <location>
        <begin position="1348"/>
        <end position="1360"/>
    </location>
</feature>
<feature type="compositionally biased region" description="Basic and acidic residues" evidence="18">
    <location>
        <begin position="1016"/>
        <end position="1040"/>
    </location>
</feature>
<dbReference type="Gene3D" id="2.10.25.10">
    <property type="entry name" value="Laminin"/>
    <property type="match status" value="1"/>
</dbReference>
<feature type="compositionally biased region" description="Basic and acidic residues" evidence="18">
    <location>
        <begin position="691"/>
        <end position="712"/>
    </location>
</feature>
<feature type="region of interest" description="Disordered" evidence="18">
    <location>
        <begin position="573"/>
        <end position="629"/>
    </location>
</feature>
<dbReference type="PROSITE" id="PS50026">
    <property type="entry name" value="EGF_3"/>
    <property type="match status" value="1"/>
</dbReference>
<organism evidence="23 24">
    <name type="scientific">Astyanax mexicanus</name>
    <name type="common">Blind cave fish</name>
    <name type="synonym">Astyanax fasciatus mexicanus</name>
    <dbReference type="NCBI Taxonomy" id="7994"/>
    <lineage>
        <taxon>Eukaryota</taxon>
        <taxon>Metazoa</taxon>
        <taxon>Chordata</taxon>
        <taxon>Craniata</taxon>
        <taxon>Vertebrata</taxon>
        <taxon>Euteleostomi</taxon>
        <taxon>Actinopterygii</taxon>
        <taxon>Neopterygii</taxon>
        <taxon>Teleostei</taxon>
        <taxon>Ostariophysi</taxon>
        <taxon>Characiformes</taxon>
        <taxon>Characoidei</taxon>
        <taxon>Acestrorhamphidae</taxon>
        <taxon>Acestrorhamphinae</taxon>
        <taxon>Astyanax</taxon>
    </lineage>
</organism>
<dbReference type="PROSITE" id="PS50024">
    <property type="entry name" value="SEA"/>
    <property type="match status" value="2"/>
</dbReference>
<comment type="function">
    <text evidence="16">Chondroitin sulfate-, heparin- and hyaluronan-binding protein. May serve to form a basic macromolecular scaffold comprising the insoluble interphotoreceptor matrix.</text>
</comment>
<evidence type="ECO:0000256" key="3">
    <source>
        <dbReference type="ARBA" id="ARBA00004593"/>
    </source>
</evidence>
<dbReference type="InterPro" id="IPR000742">
    <property type="entry name" value="EGF"/>
</dbReference>
<evidence type="ECO:0000256" key="13">
    <source>
        <dbReference type="ARBA" id="ARBA00023290"/>
    </source>
</evidence>
<evidence type="ECO:0000256" key="10">
    <source>
        <dbReference type="ARBA" id="ARBA00023170"/>
    </source>
</evidence>
<keyword evidence="7 20" id="KW-0732">Signal</keyword>
<dbReference type="PANTHER" id="PTHR12199:SF3">
    <property type="entry name" value="INTERPHOTORECEPTOR MATRIX PROTEOGLYCAN 1"/>
    <property type="match status" value="1"/>
</dbReference>
<dbReference type="GO" id="GO:0033165">
    <property type="term" value="C:interphotoreceptor matrix"/>
    <property type="evidence" value="ECO:0007669"/>
    <property type="project" value="UniProtKB-SubCell"/>
</dbReference>
<comment type="subcellular location">
    <subcellularLocation>
        <location evidence="2">Cell projection</location>
        <location evidence="2">Cilium</location>
        <location evidence="2">Photoreceptor outer segment</location>
    </subcellularLocation>
    <subcellularLocation>
        <location evidence="1">Photoreceptor inner segment</location>
    </subcellularLocation>
    <subcellularLocation>
        <location evidence="3">Secreted</location>
        <location evidence="3">Extracellular space</location>
        <location evidence="3">Extracellular matrix</location>
        <location evidence="3">Interphotoreceptor matrix</location>
    </subcellularLocation>
</comment>
<dbReference type="GO" id="GO:0001750">
    <property type="term" value="C:photoreceptor outer segment"/>
    <property type="evidence" value="ECO:0007669"/>
    <property type="project" value="UniProtKB-SubCell"/>
</dbReference>
<feature type="domain" description="SEA" evidence="21">
    <location>
        <begin position="334"/>
        <end position="465"/>
    </location>
</feature>
<keyword evidence="17" id="KW-0245">EGF-like domain</keyword>
<feature type="compositionally biased region" description="Acidic residues" evidence="18">
    <location>
        <begin position="310"/>
        <end position="324"/>
    </location>
</feature>
<feature type="region of interest" description="Disordered" evidence="18">
    <location>
        <begin position="521"/>
        <end position="540"/>
    </location>
</feature>
<evidence type="ECO:0000256" key="15">
    <source>
        <dbReference type="ARBA" id="ARBA00042018"/>
    </source>
</evidence>
<dbReference type="Proteomes" id="UP000752171">
    <property type="component" value="Unassembled WGS sequence"/>
</dbReference>
<keyword evidence="8" id="KW-0677">Repeat</keyword>
<reference evidence="23 24" key="1">
    <citation type="submission" date="2021-07" db="EMBL/GenBank/DDBJ databases">
        <authorList>
            <person name="Imarazene B."/>
            <person name="Zahm M."/>
            <person name="Klopp C."/>
            <person name="Cabau C."/>
            <person name="Beille S."/>
            <person name="Jouanno E."/>
            <person name="Castinel A."/>
            <person name="Lluch J."/>
            <person name="Gil L."/>
            <person name="Kuchtly C."/>
            <person name="Lopez Roques C."/>
            <person name="Donnadieu C."/>
            <person name="Parrinello H."/>
            <person name="Journot L."/>
            <person name="Du K."/>
            <person name="Schartl M."/>
            <person name="Retaux S."/>
            <person name="Guiguen Y."/>
        </authorList>
    </citation>
    <scope>NUCLEOTIDE SEQUENCE [LARGE SCALE GENOMIC DNA]</scope>
    <source>
        <strain evidence="23">Pach_M1</strain>
        <tissue evidence="23">Testis</tissue>
    </source>
</reference>
<feature type="compositionally biased region" description="Basic and acidic residues" evidence="18">
    <location>
        <begin position="1283"/>
        <end position="1293"/>
    </location>
</feature>
<evidence type="ECO:0000256" key="18">
    <source>
        <dbReference type="SAM" id="MobiDB-lite"/>
    </source>
</evidence>
<dbReference type="Pfam" id="PF01390">
    <property type="entry name" value="SEA"/>
    <property type="match status" value="1"/>
</dbReference>
<feature type="domain" description="SEA" evidence="21">
    <location>
        <begin position="1454"/>
        <end position="1567"/>
    </location>
</feature>
<evidence type="ECO:0000256" key="9">
    <source>
        <dbReference type="ARBA" id="ARBA00022981"/>
    </source>
</evidence>
<evidence type="ECO:0000256" key="4">
    <source>
        <dbReference type="ARBA" id="ARBA00022525"/>
    </source>
</evidence>
<dbReference type="InterPro" id="IPR036364">
    <property type="entry name" value="SEA_dom_sf"/>
</dbReference>
<feature type="compositionally biased region" description="Low complexity" evidence="18">
    <location>
        <begin position="1244"/>
        <end position="1254"/>
    </location>
</feature>
<keyword evidence="11" id="KW-0325">Glycoprotein</keyword>
<dbReference type="GO" id="GO:0001917">
    <property type="term" value="C:photoreceptor inner segment"/>
    <property type="evidence" value="ECO:0007669"/>
    <property type="project" value="UniProtKB-SubCell"/>
</dbReference>
<evidence type="ECO:0000313" key="24">
    <source>
        <dbReference type="Proteomes" id="UP000752171"/>
    </source>
</evidence>
<dbReference type="InterPro" id="IPR039861">
    <property type="entry name" value="IMPG"/>
</dbReference>
<evidence type="ECO:0000256" key="11">
    <source>
        <dbReference type="ARBA" id="ARBA00023180"/>
    </source>
</evidence>
<feature type="compositionally biased region" description="Basic and acidic residues" evidence="18">
    <location>
        <begin position="893"/>
        <end position="994"/>
    </location>
</feature>
<feature type="region of interest" description="Disordered" evidence="18">
    <location>
        <begin position="170"/>
        <end position="219"/>
    </location>
</feature>
<feature type="compositionally biased region" description="Polar residues" evidence="18">
    <location>
        <begin position="1317"/>
        <end position="1327"/>
    </location>
</feature>
<feature type="compositionally biased region" description="Low complexity" evidence="18">
    <location>
        <begin position="525"/>
        <end position="534"/>
    </location>
</feature>
<evidence type="ECO:0000259" key="21">
    <source>
        <dbReference type="PROSITE" id="PS50024"/>
    </source>
</evidence>
<proteinExistence type="predicted"/>
<accession>A0A8T2MP37</accession>
<dbReference type="GO" id="GO:0005540">
    <property type="term" value="F:hyaluronic acid binding"/>
    <property type="evidence" value="ECO:0007669"/>
    <property type="project" value="UniProtKB-KW"/>
</dbReference>
<feature type="compositionally biased region" description="Basic and acidic residues" evidence="18">
    <location>
        <begin position="1125"/>
        <end position="1136"/>
    </location>
</feature>
<evidence type="ECO:0000256" key="16">
    <source>
        <dbReference type="ARBA" id="ARBA00045407"/>
    </source>
</evidence>
<feature type="region of interest" description="Disordered" evidence="18">
    <location>
        <begin position="839"/>
        <end position="1391"/>
    </location>
</feature>
<evidence type="ECO:0000256" key="7">
    <source>
        <dbReference type="ARBA" id="ARBA00022729"/>
    </source>
</evidence>
<keyword evidence="10" id="KW-0675">Receptor</keyword>
<feature type="transmembrane region" description="Helical" evidence="19">
    <location>
        <begin position="1660"/>
        <end position="1684"/>
    </location>
</feature>
<evidence type="ECO:0000256" key="17">
    <source>
        <dbReference type="PROSITE-ProRule" id="PRU00076"/>
    </source>
</evidence>
<dbReference type="Gene3D" id="3.30.70.960">
    <property type="entry name" value="SEA domain"/>
    <property type="match status" value="1"/>
</dbReference>
<feature type="compositionally biased region" description="Acidic residues" evidence="18">
    <location>
        <begin position="1078"/>
        <end position="1090"/>
    </location>
</feature>
<keyword evidence="13" id="KW-0373">Hyaluronic acid</keyword>
<sequence>MPLKCGFLLGLFLFALSGAAGTEGNERAAEAVGSLHLSELLSTSRQTSRIKSVFELERHRTKRSAFFHSGVKVCPQETLREVIASHQAYYKLRVCQEAVWEAFRIFFDRIPGTSEYQRWVHTCQHDSLCISDLAQNFSSSDEHMDMVYRRMNLQREKLPEREDITVETVTEPLPEATDGVPEREDTTAEPVPEPKPEVTDTIPKRQDTTPEAGTESVPETTDIFPEREETTAQMVTEAMPETTGRHPERCSFCIHREETTAQVKPVSDPAPVITEQPQEVLAQTEVPVDVPEPTALPPSIPTEPTGSSENSEEENNELPVEDLDIPNVVPEELVAQIVEFSISLVDPGYRELLGDADSPQYHDLSRHLQDQMLHVFDDFPGFKDIQVLGISETDGNDGSGGISVHYAVIFEIIASDIGEDSLEDGMGTRNSASRPSLRETVTKALAEEASLPIDLDTLTFDPGKIFTPTPGSEVLEVVTTEFPEPDIYYDPGISTEKPEAVEISLSPAQDENDLDTLLDSAATKEPSVSQTTPPTSEPEEELFITHMIETITVENSELIRDIFSTVPTKVLTKYPSEGTSEEETDSPDMDLTPNLISEDELPLPPNDEQLDTQRKPATVSEESPNMIPEDDVISTSVTTTQILLTTATVTPPPQDKELPVTTDSAITLQPPTEPIEPIPEEEDLNILPTEEETHMPEPEKEDKGPEDTRSEVTKPVNRPGGDQKPEENVEPTESEDLSVDEVSEFGHEADVLESEGKGKESDDGTLDAKPKEENEEQGHEVSDPVVDITEPVAVENTEQEPVEKIEINVPKYVVEATEPTKEVVVTDSNKEVDVIQPKEEDEVTQSKDEVEVTQSKDEVEVTQSKDEVEVTQPKEEVEVTQPKKEVEVIQPKEGSEESIPQKETEVVIPKKEVEEIEPKGEVEVTKPEEEVEVKESKENTDLDEPRKETEVTEMKEDSEVEVPKKETEVAKPNKEVEPTVIKEDIAVTEPKTEVAESEVEETEPKEEAGLAEPDIEAEKTGKVSEHEVQVKETEPSKDSDVTEIEGETGAAKPGKESGVTGPEEDTAEPKDEVIIMGPEEETAGDVDITTEETVKVPELKKDEEEEEVKPSIKVDTATGLSGPTEETKVEKPKVEVDIPELPEDDKVIEPEDDTTSETTVPVEVEPTEPPADMIKIIPPEIPTEDAEPGGNTHYYHPEEPDNMPFLPIEDSLPEEDKSLPEYVDYTHPENKHPEVPSIEEAETTSEVAEVITAEPSEDTAAAVQPGESTEAEAQPDEVTETSAPDKEPPPAEEREGDTDETDLIPDGGEDDTKSVPEVTQPTATTASADMGLFEVVPTDAPVITPVPAHEEDKSSTRSSEEPANVENIEAKDTGEIEGTEEEEGEAPPEDIDTDVQDLAKELDQMDVLSTETMDLLSYGTGYTFPNEEHPFESTVAPPLKYLTTPSMTTASKGKELVVFFSLRVTNMMFSDDLFNKSSPEYRTLENRFVELLLPYLQSNLTGFKQLEVLNFRNGSVVVNSKMKFAKSVPYNITRAVHCVLEDFCNEIAQRLDIEIDSHSLAVEPGDQADPCKFLACNEFSRCVVNRWTKEAECLCDPGYVTVDGLPCRSVCEVHPNFCLNGGECEIVPGHGAACRCPVGKFWHFNGERCAELVSVPLDPFLFLACLAGALTFVFAINALLISMYRKCVRTRKTLALVSDKLIIHTADLDSVIDLNENQDFWMSEGLRNMFVED</sequence>
<protein>
    <recommendedName>
        <fullName evidence="14">Interphotoreceptor matrix proteoglycan 1</fullName>
    </recommendedName>
    <alternativeName>
        <fullName evidence="15">Sialoprotein associated with cones and rods</fullName>
    </alternativeName>
</protein>
<feature type="region of interest" description="Disordered" evidence="18">
    <location>
        <begin position="284"/>
        <end position="324"/>
    </location>
</feature>
<feature type="compositionally biased region" description="Basic and acidic residues" evidence="18">
    <location>
        <begin position="1214"/>
        <end position="1234"/>
    </location>
</feature>
<dbReference type="InterPro" id="IPR000082">
    <property type="entry name" value="SEA_dom"/>
</dbReference>
<feature type="compositionally biased region" description="Acidic residues" evidence="18">
    <location>
        <begin position="728"/>
        <end position="743"/>
    </location>
</feature>
<dbReference type="SMART" id="SM00200">
    <property type="entry name" value="SEA"/>
    <property type="match status" value="2"/>
</dbReference>
<keyword evidence="9" id="KW-0730">Sialic acid</keyword>
<dbReference type="GO" id="GO:0007601">
    <property type="term" value="P:visual perception"/>
    <property type="evidence" value="ECO:0007669"/>
    <property type="project" value="InterPro"/>
</dbReference>
<keyword evidence="19" id="KW-1133">Transmembrane helix</keyword>
<dbReference type="SUPFAM" id="SSF82671">
    <property type="entry name" value="SEA domain"/>
    <property type="match status" value="2"/>
</dbReference>
<evidence type="ECO:0000256" key="6">
    <source>
        <dbReference type="ARBA" id="ARBA00022674"/>
    </source>
</evidence>
<keyword evidence="6" id="KW-0358">Heparin-binding</keyword>
<keyword evidence="5" id="KW-0272">Extracellular matrix</keyword>